<dbReference type="Proteomes" id="UP000422764">
    <property type="component" value="Chromosome"/>
</dbReference>
<dbReference type="SMART" id="SM00086">
    <property type="entry name" value="PAC"/>
    <property type="match status" value="2"/>
</dbReference>
<dbReference type="Pfam" id="PF08447">
    <property type="entry name" value="PAS_3"/>
    <property type="match status" value="1"/>
</dbReference>
<name>A0A6I6F592_9CLOT</name>
<dbReference type="SMART" id="SM00091">
    <property type="entry name" value="PAS"/>
    <property type="match status" value="2"/>
</dbReference>
<keyword evidence="6" id="KW-1185">Reference proteome</keyword>
<dbReference type="InterPro" id="IPR052155">
    <property type="entry name" value="Biofilm_reg_signaling"/>
</dbReference>
<dbReference type="EMBL" id="CP046522">
    <property type="protein sequence ID" value="QGU95647.1"/>
    <property type="molecule type" value="Genomic_DNA"/>
</dbReference>
<dbReference type="InterPro" id="IPR035919">
    <property type="entry name" value="EAL_sf"/>
</dbReference>
<dbReference type="InterPro" id="IPR013655">
    <property type="entry name" value="PAS_fold_3"/>
</dbReference>
<dbReference type="PROSITE" id="PS50113">
    <property type="entry name" value="PAC"/>
    <property type="match status" value="1"/>
</dbReference>
<gene>
    <name evidence="5" type="ORF">GOM49_11605</name>
</gene>
<dbReference type="SMART" id="SM00052">
    <property type="entry name" value="EAL"/>
    <property type="match status" value="1"/>
</dbReference>
<dbReference type="PROSITE" id="PS50883">
    <property type="entry name" value="EAL"/>
    <property type="match status" value="1"/>
</dbReference>
<evidence type="ECO:0000259" key="3">
    <source>
        <dbReference type="PROSITE" id="PS50883"/>
    </source>
</evidence>
<evidence type="ECO:0000313" key="5">
    <source>
        <dbReference type="EMBL" id="QGU95647.1"/>
    </source>
</evidence>
<feature type="domain" description="PAS" evidence="1">
    <location>
        <begin position="186"/>
        <end position="258"/>
    </location>
</feature>
<dbReference type="PANTHER" id="PTHR44757:SF2">
    <property type="entry name" value="BIOFILM ARCHITECTURE MAINTENANCE PROTEIN MBAA"/>
    <property type="match status" value="1"/>
</dbReference>
<dbReference type="CDD" id="cd01949">
    <property type="entry name" value="GGDEF"/>
    <property type="match status" value="1"/>
</dbReference>
<dbReference type="Pfam" id="PF00990">
    <property type="entry name" value="GGDEF"/>
    <property type="match status" value="1"/>
</dbReference>
<dbReference type="InterPro" id="IPR043128">
    <property type="entry name" value="Rev_trsase/Diguanyl_cyclase"/>
</dbReference>
<dbReference type="SUPFAM" id="SSF55073">
    <property type="entry name" value="Nucleotide cyclase"/>
    <property type="match status" value="1"/>
</dbReference>
<dbReference type="Gene3D" id="3.30.70.270">
    <property type="match status" value="1"/>
</dbReference>
<reference evidence="5 6" key="1">
    <citation type="submission" date="2019-12" db="EMBL/GenBank/DDBJ databases">
        <title>Genome sequenceing of Clostridium bovifaecis.</title>
        <authorList>
            <person name="Yao Y."/>
        </authorList>
    </citation>
    <scope>NUCLEOTIDE SEQUENCE [LARGE SCALE GENOMIC DNA]</scope>
    <source>
        <strain evidence="5 6">BXX</strain>
    </source>
</reference>
<sequence>MHIKNTSQENHNNLKYTISLFKDKNNLANSILDNANLIILVWKGSGNLIKFNNYAQKLTGFKEIEMLGNGWDGHLVDDVLKASMMKGFSDLSKDIIPPPHETYVFDKAGHKIDVFWSNSVLYDEKRKPSIFIAMGTDISNRKIVEKRLVNSYKTLKMLNDRLSLAQIELSTRYEELKFSQESLKEVEERFRLALEGSKDGIWDWKIKANKFSLSTQCKIMLGYRDKELNDTLSSWLKLIHKDDIESFQQAMKKHLCKQTLFLNINVRMKTKIGMYKWILIRGKAIFDNDNSPIRMAGSTTDITSRRKNEETIYKLAYYDSLTNLPNRTLFNLKLADELKKSLKYNTQLALLYMDLDNFKSINDTFGHHFGDKLLIEVTKSFECLMRDNIIISRLGGDEFMVLISDIHDITYACELSNEIIKSLYRPFIINSTSVFVTTSIGIVVYPNDGSDIETLLKNADAAMYHAKSLGKNNYQLFSTELNAKLVEKMELEKTLRFALLNRKEKEFMVYYQPQVDAKTGELVGMEALVRWTHPKRGFISPNQFIPIAEETGLINEIDEFVIKATCKQLRQWQYQGYKLVPVSVNISANQFKQQNIFNKIKAILDETEISPKWLHIEITESATISDMNLATKILNRFKALGIKVLLDDFGTGYSSLNHLKNLPINTLKIDKSFIDRIAYEESEKAIAHTLIELAHILNMDVIAEGVETEAQLEVLKAQQCDKIQGYLFSKPLPPDKLEYLFSRKQISIYEANEL</sequence>
<dbReference type="NCBIfam" id="TIGR00229">
    <property type="entry name" value="sensory_box"/>
    <property type="match status" value="2"/>
</dbReference>
<accession>A0A6I6F592</accession>
<organism evidence="5 6">
    <name type="scientific">Clostridium bovifaecis</name>
    <dbReference type="NCBI Taxonomy" id="2184719"/>
    <lineage>
        <taxon>Bacteria</taxon>
        <taxon>Bacillati</taxon>
        <taxon>Bacillota</taxon>
        <taxon>Clostridia</taxon>
        <taxon>Eubacteriales</taxon>
        <taxon>Clostridiaceae</taxon>
        <taxon>Clostridium</taxon>
    </lineage>
</organism>
<feature type="domain" description="GGDEF" evidence="4">
    <location>
        <begin position="346"/>
        <end position="479"/>
    </location>
</feature>
<feature type="domain" description="PAC" evidence="2">
    <location>
        <begin position="262"/>
        <end position="314"/>
    </location>
</feature>
<proteinExistence type="predicted"/>
<dbReference type="FunFam" id="3.20.20.450:FF:000001">
    <property type="entry name" value="Cyclic di-GMP phosphodiesterase yahA"/>
    <property type="match status" value="1"/>
</dbReference>
<dbReference type="PANTHER" id="PTHR44757">
    <property type="entry name" value="DIGUANYLATE CYCLASE DGCP"/>
    <property type="match status" value="1"/>
</dbReference>
<dbReference type="InterPro" id="IPR000160">
    <property type="entry name" value="GGDEF_dom"/>
</dbReference>
<dbReference type="SMART" id="SM00267">
    <property type="entry name" value="GGDEF"/>
    <property type="match status" value="1"/>
</dbReference>
<dbReference type="CDD" id="cd01948">
    <property type="entry name" value="EAL"/>
    <property type="match status" value="1"/>
</dbReference>
<dbReference type="InterPro" id="IPR000014">
    <property type="entry name" value="PAS"/>
</dbReference>
<evidence type="ECO:0000259" key="4">
    <source>
        <dbReference type="PROSITE" id="PS50887"/>
    </source>
</evidence>
<dbReference type="SUPFAM" id="SSF141868">
    <property type="entry name" value="EAL domain-like"/>
    <property type="match status" value="1"/>
</dbReference>
<dbReference type="NCBIfam" id="TIGR00254">
    <property type="entry name" value="GGDEF"/>
    <property type="match status" value="1"/>
</dbReference>
<evidence type="ECO:0000313" key="6">
    <source>
        <dbReference type="Proteomes" id="UP000422764"/>
    </source>
</evidence>
<dbReference type="InterPro" id="IPR001610">
    <property type="entry name" value="PAC"/>
</dbReference>
<dbReference type="Gene3D" id="3.30.450.20">
    <property type="entry name" value="PAS domain"/>
    <property type="match status" value="2"/>
</dbReference>
<feature type="domain" description="EAL" evidence="3">
    <location>
        <begin position="488"/>
        <end position="745"/>
    </location>
</feature>
<dbReference type="InterPro" id="IPR035965">
    <property type="entry name" value="PAS-like_dom_sf"/>
</dbReference>
<feature type="domain" description="PAS" evidence="1">
    <location>
        <begin position="24"/>
        <end position="69"/>
    </location>
</feature>
<dbReference type="SUPFAM" id="SSF55785">
    <property type="entry name" value="PYP-like sensor domain (PAS domain)"/>
    <property type="match status" value="2"/>
</dbReference>
<dbReference type="PROSITE" id="PS50887">
    <property type="entry name" value="GGDEF"/>
    <property type="match status" value="1"/>
</dbReference>
<dbReference type="AlphaFoldDB" id="A0A6I6F592"/>
<evidence type="ECO:0000259" key="1">
    <source>
        <dbReference type="PROSITE" id="PS50112"/>
    </source>
</evidence>
<dbReference type="CDD" id="cd00130">
    <property type="entry name" value="PAS"/>
    <property type="match status" value="2"/>
</dbReference>
<dbReference type="InterPro" id="IPR029787">
    <property type="entry name" value="Nucleotide_cyclase"/>
</dbReference>
<protein>
    <submittedName>
        <fullName evidence="5">EAL domain-containing protein</fullName>
    </submittedName>
</protein>
<dbReference type="InterPro" id="IPR001633">
    <property type="entry name" value="EAL_dom"/>
</dbReference>
<dbReference type="Gene3D" id="3.20.20.450">
    <property type="entry name" value="EAL domain"/>
    <property type="match status" value="1"/>
</dbReference>
<dbReference type="PROSITE" id="PS50112">
    <property type="entry name" value="PAS"/>
    <property type="match status" value="2"/>
</dbReference>
<evidence type="ECO:0000259" key="2">
    <source>
        <dbReference type="PROSITE" id="PS50113"/>
    </source>
</evidence>
<dbReference type="InterPro" id="IPR000700">
    <property type="entry name" value="PAS-assoc_C"/>
</dbReference>
<dbReference type="Pfam" id="PF00563">
    <property type="entry name" value="EAL"/>
    <property type="match status" value="1"/>
</dbReference>